<comment type="caution">
    <text evidence="4">The sequence shown here is derived from an EMBL/GenBank/DDBJ whole genome shotgun (WGS) entry which is preliminary data.</text>
</comment>
<evidence type="ECO:0000256" key="2">
    <source>
        <dbReference type="SAM" id="MobiDB-lite"/>
    </source>
</evidence>
<dbReference type="OrthoDB" id="680761at2759"/>
<proteinExistence type="predicted"/>
<dbReference type="AlphaFoldDB" id="A0A8S0S8M1"/>
<feature type="region of interest" description="Disordered" evidence="2">
    <location>
        <begin position="1"/>
        <end position="21"/>
    </location>
</feature>
<name>A0A8S0S8M1_OLEEU</name>
<evidence type="ECO:0008006" key="6">
    <source>
        <dbReference type="Google" id="ProtNLM"/>
    </source>
</evidence>
<keyword evidence="1" id="KW-0175">Coiled coil</keyword>
<evidence type="ECO:0000313" key="5">
    <source>
        <dbReference type="Proteomes" id="UP000594638"/>
    </source>
</evidence>
<feature type="transmembrane region" description="Helical" evidence="3">
    <location>
        <begin position="96"/>
        <end position="115"/>
    </location>
</feature>
<accession>A0A8S0S8M1</accession>
<dbReference type="PANTHER" id="PTHR35997:SF6">
    <property type="entry name" value="COTTON FIBER PROTEIN"/>
    <property type="match status" value="1"/>
</dbReference>
<evidence type="ECO:0000256" key="1">
    <source>
        <dbReference type="SAM" id="Coils"/>
    </source>
</evidence>
<keyword evidence="5" id="KW-1185">Reference proteome</keyword>
<keyword evidence="3" id="KW-0812">Transmembrane</keyword>
<evidence type="ECO:0000256" key="3">
    <source>
        <dbReference type="SAM" id="Phobius"/>
    </source>
</evidence>
<keyword evidence="3" id="KW-1133">Transmembrane helix</keyword>
<dbReference type="PANTHER" id="PTHR35997">
    <property type="entry name" value="COTTON FIBER PROTEIN-RELATED"/>
    <property type="match status" value="1"/>
</dbReference>
<evidence type="ECO:0000313" key="4">
    <source>
        <dbReference type="EMBL" id="CAA2988223.1"/>
    </source>
</evidence>
<feature type="compositionally biased region" description="Polar residues" evidence="2">
    <location>
        <begin position="1"/>
        <end position="20"/>
    </location>
</feature>
<keyword evidence="3" id="KW-0472">Membrane</keyword>
<organism evidence="4 5">
    <name type="scientific">Olea europaea subsp. europaea</name>
    <dbReference type="NCBI Taxonomy" id="158383"/>
    <lineage>
        <taxon>Eukaryota</taxon>
        <taxon>Viridiplantae</taxon>
        <taxon>Streptophyta</taxon>
        <taxon>Embryophyta</taxon>
        <taxon>Tracheophyta</taxon>
        <taxon>Spermatophyta</taxon>
        <taxon>Magnoliopsida</taxon>
        <taxon>eudicotyledons</taxon>
        <taxon>Gunneridae</taxon>
        <taxon>Pentapetalae</taxon>
        <taxon>asterids</taxon>
        <taxon>lamiids</taxon>
        <taxon>Lamiales</taxon>
        <taxon>Oleaceae</taxon>
        <taxon>Oleeae</taxon>
        <taxon>Olea</taxon>
    </lineage>
</organism>
<reference evidence="4 5" key="1">
    <citation type="submission" date="2019-12" db="EMBL/GenBank/DDBJ databases">
        <authorList>
            <person name="Alioto T."/>
            <person name="Alioto T."/>
            <person name="Gomez Garrido J."/>
        </authorList>
    </citation>
    <scope>NUCLEOTIDE SEQUENCE [LARGE SCALE GENOMIC DNA]</scope>
</reference>
<feature type="transmembrane region" description="Helical" evidence="3">
    <location>
        <begin position="65"/>
        <end position="84"/>
    </location>
</feature>
<dbReference type="Proteomes" id="UP000594638">
    <property type="component" value="Unassembled WGS sequence"/>
</dbReference>
<protein>
    <recommendedName>
        <fullName evidence="6">Cotton fiber protein</fullName>
    </recommendedName>
</protein>
<feature type="coiled-coil region" evidence="1">
    <location>
        <begin position="182"/>
        <end position="219"/>
    </location>
</feature>
<sequence length="293" mass="34141">MKSNAPSKTQNLSLSLSVPTQHPRPLATEHLNSPEMAVQYLDFPENSLNLHKFKKQPQKITNLKSFWAFLLSIFIYISIFYIFNLSPSTVLSTTKFWFFISNTIILIIAADFGSFSASKENDFFEDYFKNARTRNISSVRTQKISYDQKEEITDQKLPEEKIIEMAVHVPVPLPVAHKTTETKEEDKQIIIANENVENLNEKRQEIDQKNGAGQEKEKKKKAKCVRFNSEKILIAAEEEEKFVLQRSLSDMDEGRVEENEFSAMSDEELNRRVEEFIRRFNRQIRDQAVKNKH</sequence>
<dbReference type="Gramene" id="OE9A035601T1">
    <property type="protein sequence ID" value="OE9A035601C1"/>
    <property type="gene ID" value="OE9A035601"/>
</dbReference>
<dbReference type="EMBL" id="CACTIH010003979">
    <property type="protein sequence ID" value="CAA2988223.1"/>
    <property type="molecule type" value="Genomic_DNA"/>
</dbReference>
<gene>
    <name evidence="4" type="ORF">OLEA9_A035601</name>
</gene>